<dbReference type="AlphaFoldDB" id="A0A1I3VKM2"/>
<protein>
    <recommendedName>
        <fullName evidence="4">PepSY domain-containing protein</fullName>
    </recommendedName>
</protein>
<dbReference type="Proteomes" id="UP000199630">
    <property type="component" value="Unassembled WGS sequence"/>
</dbReference>
<dbReference type="EMBL" id="FORH01000007">
    <property type="protein sequence ID" value="SFJ94807.1"/>
    <property type="molecule type" value="Genomic_DNA"/>
</dbReference>
<dbReference type="STRING" id="588602.SAMN04487991_3376"/>
<accession>A0A1I3VKM2</accession>
<evidence type="ECO:0000313" key="2">
    <source>
        <dbReference type="EMBL" id="SFJ94807.1"/>
    </source>
</evidence>
<keyword evidence="3" id="KW-1185">Reference proteome</keyword>
<evidence type="ECO:0008006" key="4">
    <source>
        <dbReference type="Google" id="ProtNLM"/>
    </source>
</evidence>
<evidence type="ECO:0000256" key="1">
    <source>
        <dbReference type="SAM" id="MobiDB-lite"/>
    </source>
</evidence>
<gene>
    <name evidence="2" type="ORF">SAMN04487991_3376</name>
</gene>
<organism evidence="2 3">
    <name type="scientific">Celeribacter neptunius</name>
    <dbReference type="NCBI Taxonomy" id="588602"/>
    <lineage>
        <taxon>Bacteria</taxon>
        <taxon>Pseudomonadati</taxon>
        <taxon>Pseudomonadota</taxon>
        <taxon>Alphaproteobacteria</taxon>
        <taxon>Rhodobacterales</taxon>
        <taxon>Roseobacteraceae</taxon>
        <taxon>Celeribacter</taxon>
    </lineage>
</organism>
<proteinExistence type="predicted"/>
<feature type="region of interest" description="Disordered" evidence="1">
    <location>
        <begin position="90"/>
        <end position="135"/>
    </location>
</feature>
<evidence type="ECO:0000313" key="3">
    <source>
        <dbReference type="Proteomes" id="UP000199630"/>
    </source>
</evidence>
<sequence>MPAREEEMVKMRWVLAVFWLFAGTIAASADTTEEMIARLQAQGYSEITTSRTWLGRVRIVAQRQRAMREIILDPRNGAILRDYIAETTEIRRDPSAGRAEDARPEHVPPPRNHDGAEDRDNAAPAPERPERGASD</sequence>
<reference evidence="3" key="1">
    <citation type="submission" date="2016-10" db="EMBL/GenBank/DDBJ databases">
        <authorList>
            <person name="Varghese N."/>
            <person name="Submissions S."/>
        </authorList>
    </citation>
    <scope>NUCLEOTIDE SEQUENCE [LARGE SCALE GENOMIC DNA]</scope>
    <source>
        <strain evidence="3">DSM 26471</strain>
    </source>
</reference>
<name>A0A1I3VKM2_9RHOB</name>